<sequence>MAAQYIFTVFTSASESNMNVYHSTDATNFDLVKENAYVGNSSVHLPSIVCNLLTHISHVLQTPLNGLLRDPSPIYHKNNYYIAHTTGWEGRNFALAKSANLVDWVLHTTVQVPDPLITRTWAPEFFKDPRTGKTHIIVSLGETLSDFEAYLYTATDDTFLNWSGPQLMTGIGPNYIDTFVLYKASADGTYKYHAFSKNESAKYIEHATSQSLTGPWNFIQTGDFAGWGRAEGPCITTMGSAAGGDLKYRLFADGYDSGKYIYSDSADLTTWSKFQEVPNGLSGKIRHGTVLRIA</sequence>
<protein>
    <submittedName>
        <fullName evidence="1">Uncharacterized protein</fullName>
    </submittedName>
</protein>
<dbReference type="Proteomes" id="UP001447188">
    <property type="component" value="Unassembled WGS sequence"/>
</dbReference>
<reference evidence="1 2" key="1">
    <citation type="submission" date="2024-02" db="EMBL/GenBank/DDBJ databases">
        <title>Discinaceae phylogenomics.</title>
        <authorList>
            <person name="Dirks A.C."/>
            <person name="James T.Y."/>
        </authorList>
    </citation>
    <scope>NUCLEOTIDE SEQUENCE [LARGE SCALE GENOMIC DNA]</scope>
    <source>
        <strain evidence="1 2">ACD0624</strain>
    </source>
</reference>
<comment type="caution">
    <text evidence="1">The sequence shown here is derived from an EMBL/GenBank/DDBJ whole genome shotgun (WGS) entry which is preliminary data.</text>
</comment>
<dbReference type="Gene3D" id="2.115.10.20">
    <property type="entry name" value="Glycosyl hydrolase domain, family 43"/>
    <property type="match status" value="1"/>
</dbReference>
<evidence type="ECO:0000313" key="1">
    <source>
        <dbReference type="EMBL" id="KAL0632193.1"/>
    </source>
</evidence>
<accession>A0ABR3G8J8</accession>
<evidence type="ECO:0000313" key="2">
    <source>
        <dbReference type="Proteomes" id="UP001447188"/>
    </source>
</evidence>
<proteinExistence type="predicted"/>
<dbReference type="InterPro" id="IPR023296">
    <property type="entry name" value="Glyco_hydro_beta-prop_sf"/>
</dbReference>
<dbReference type="EMBL" id="JBBBZM010000182">
    <property type="protein sequence ID" value="KAL0632193.1"/>
    <property type="molecule type" value="Genomic_DNA"/>
</dbReference>
<keyword evidence="2" id="KW-1185">Reference proteome</keyword>
<organism evidence="1 2">
    <name type="scientific">Discina gigas</name>
    <dbReference type="NCBI Taxonomy" id="1032678"/>
    <lineage>
        <taxon>Eukaryota</taxon>
        <taxon>Fungi</taxon>
        <taxon>Dikarya</taxon>
        <taxon>Ascomycota</taxon>
        <taxon>Pezizomycotina</taxon>
        <taxon>Pezizomycetes</taxon>
        <taxon>Pezizales</taxon>
        <taxon>Discinaceae</taxon>
        <taxon>Discina</taxon>
    </lineage>
</organism>
<dbReference type="SUPFAM" id="SSF75005">
    <property type="entry name" value="Arabinanase/levansucrase/invertase"/>
    <property type="match status" value="1"/>
</dbReference>
<gene>
    <name evidence="1" type="ORF">Q9L58_008942</name>
</gene>
<name>A0ABR3G8J8_9PEZI</name>